<protein>
    <recommendedName>
        <fullName evidence="2">Glycosyl transferase</fullName>
    </recommendedName>
</protein>
<name>A0A0F9V3J4_9ZZZZ</name>
<accession>A0A0F9V3J4</accession>
<dbReference type="InterPro" id="IPR029465">
    <property type="entry name" value="ATPgrasp_TupA"/>
</dbReference>
<sequence>MKNKYINKIYEYILPNISTKVLIKFKFFWHFGYSINLRNPKTLNEKINWLKLNDRSQLHTQCSDKFLVRDYIKHKIGEKYLVPLYFQTKLAEEIIPENLPDEPHIIKTNHDSGGGIFVRDKSKIDWSKVQKQLHTRLGINYYPRSREWQYKNIEPRIIVEKLLEDKNGNIPFDYKVHCFNGRVRMISVDMGRGTDQHYRNWYNTDWEREKFKWSSPKENGKNTDPSDQDLKKPKTLKEMIRLSELLAKPFKYVRIDWYDVDEVLYFGEITFHHDGGFRPILPKTWDITLGSELELPIIAINKS</sequence>
<dbReference type="EMBL" id="LAZR01000044">
    <property type="protein sequence ID" value="KKN99790.1"/>
    <property type="molecule type" value="Genomic_DNA"/>
</dbReference>
<comment type="caution">
    <text evidence="1">The sequence shown here is derived from an EMBL/GenBank/DDBJ whole genome shotgun (WGS) entry which is preliminary data.</text>
</comment>
<dbReference type="Pfam" id="PF14305">
    <property type="entry name" value="ATPgrasp_TupA"/>
    <property type="match status" value="1"/>
</dbReference>
<gene>
    <name evidence="1" type="ORF">LCGC14_0132110</name>
</gene>
<dbReference type="AlphaFoldDB" id="A0A0F9V3J4"/>
<reference evidence="1" key="1">
    <citation type="journal article" date="2015" name="Nature">
        <title>Complex archaea that bridge the gap between prokaryotes and eukaryotes.</title>
        <authorList>
            <person name="Spang A."/>
            <person name="Saw J.H."/>
            <person name="Jorgensen S.L."/>
            <person name="Zaremba-Niedzwiedzka K."/>
            <person name="Martijn J."/>
            <person name="Lind A.E."/>
            <person name="van Eijk R."/>
            <person name="Schleper C."/>
            <person name="Guy L."/>
            <person name="Ettema T.J."/>
        </authorList>
    </citation>
    <scope>NUCLEOTIDE SEQUENCE</scope>
</reference>
<organism evidence="1">
    <name type="scientific">marine sediment metagenome</name>
    <dbReference type="NCBI Taxonomy" id="412755"/>
    <lineage>
        <taxon>unclassified sequences</taxon>
        <taxon>metagenomes</taxon>
        <taxon>ecological metagenomes</taxon>
    </lineage>
</organism>
<proteinExistence type="predicted"/>
<evidence type="ECO:0000313" key="1">
    <source>
        <dbReference type="EMBL" id="KKN99790.1"/>
    </source>
</evidence>
<evidence type="ECO:0008006" key="2">
    <source>
        <dbReference type="Google" id="ProtNLM"/>
    </source>
</evidence>